<accession>A0A4D9DQV5</accession>
<comment type="caution">
    <text evidence="1">The sequence shown here is derived from an EMBL/GenBank/DDBJ whole genome shotgun (WGS) entry which is preliminary data.</text>
</comment>
<dbReference type="Proteomes" id="UP000297703">
    <property type="component" value="Unassembled WGS sequence"/>
</dbReference>
<keyword evidence="2" id="KW-1185">Reference proteome</keyword>
<protein>
    <submittedName>
        <fullName evidence="1">Transferrin receptor protein 2</fullName>
    </submittedName>
</protein>
<gene>
    <name evidence="1" type="ORF">DR999_PMT17986</name>
</gene>
<reference evidence="1 2" key="1">
    <citation type="submission" date="2019-04" db="EMBL/GenBank/DDBJ databases">
        <title>Draft genome of the big-headed turtle Platysternon megacephalum.</title>
        <authorList>
            <person name="Gong S."/>
        </authorList>
    </citation>
    <scope>NUCLEOTIDE SEQUENCE [LARGE SCALE GENOMIC DNA]</scope>
    <source>
        <strain evidence="1">DO16091913</strain>
        <tissue evidence="1">Muscle</tissue>
    </source>
</reference>
<evidence type="ECO:0000313" key="2">
    <source>
        <dbReference type="Proteomes" id="UP000297703"/>
    </source>
</evidence>
<sequence>MEDSYHFSVVLLQLIHLKAIGFADELNSLLLLLRCFVETRKGCYFNHNEFSEMSGCSRHLVPFTAGKGGYFLCPPLSPQEEARNAFDLSTQRKRPNPRPIINC</sequence>
<organism evidence="1 2">
    <name type="scientific">Platysternon megacephalum</name>
    <name type="common">big-headed turtle</name>
    <dbReference type="NCBI Taxonomy" id="55544"/>
    <lineage>
        <taxon>Eukaryota</taxon>
        <taxon>Metazoa</taxon>
        <taxon>Chordata</taxon>
        <taxon>Craniata</taxon>
        <taxon>Vertebrata</taxon>
        <taxon>Euteleostomi</taxon>
        <taxon>Archelosauria</taxon>
        <taxon>Testudinata</taxon>
        <taxon>Testudines</taxon>
        <taxon>Cryptodira</taxon>
        <taxon>Durocryptodira</taxon>
        <taxon>Testudinoidea</taxon>
        <taxon>Platysternidae</taxon>
        <taxon>Platysternon</taxon>
    </lineage>
</organism>
<dbReference type="EMBL" id="QXTE01000296">
    <property type="protein sequence ID" value="TFJ99930.1"/>
    <property type="molecule type" value="Genomic_DNA"/>
</dbReference>
<keyword evidence="1" id="KW-0675">Receptor</keyword>
<reference evidence="1 2" key="2">
    <citation type="submission" date="2019-04" db="EMBL/GenBank/DDBJ databases">
        <title>The genome sequence of big-headed turtle.</title>
        <authorList>
            <person name="Gong S."/>
        </authorList>
    </citation>
    <scope>NUCLEOTIDE SEQUENCE [LARGE SCALE GENOMIC DNA]</scope>
    <source>
        <strain evidence="1">DO16091913</strain>
        <tissue evidence="1">Muscle</tissue>
    </source>
</reference>
<dbReference type="AlphaFoldDB" id="A0A4D9DQV5"/>
<name>A0A4D9DQV5_9SAUR</name>
<proteinExistence type="predicted"/>
<evidence type="ECO:0000313" key="1">
    <source>
        <dbReference type="EMBL" id="TFJ99930.1"/>
    </source>
</evidence>